<evidence type="ECO:0000313" key="2">
    <source>
        <dbReference type="EMBL" id="GFN95999.1"/>
    </source>
</evidence>
<accession>A0AAV3ZLJ8</accession>
<proteinExistence type="predicted"/>
<organism evidence="2 3">
    <name type="scientific">Plakobranchus ocellatus</name>
    <dbReference type="NCBI Taxonomy" id="259542"/>
    <lineage>
        <taxon>Eukaryota</taxon>
        <taxon>Metazoa</taxon>
        <taxon>Spiralia</taxon>
        <taxon>Lophotrochozoa</taxon>
        <taxon>Mollusca</taxon>
        <taxon>Gastropoda</taxon>
        <taxon>Heterobranchia</taxon>
        <taxon>Euthyneura</taxon>
        <taxon>Panpulmonata</taxon>
        <taxon>Sacoglossa</taxon>
        <taxon>Placobranchoidea</taxon>
        <taxon>Plakobranchidae</taxon>
        <taxon>Plakobranchus</taxon>
    </lineage>
</organism>
<dbReference type="Pfam" id="PF23055">
    <property type="entry name" value="DUF7041"/>
    <property type="match status" value="1"/>
</dbReference>
<dbReference type="EMBL" id="BLXT01002598">
    <property type="protein sequence ID" value="GFN95999.1"/>
    <property type="molecule type" value="Genomic_DNA"/>
</dbReference>
<dbReference type="AlphaFoldDB" id="A0AAV3ZLJ8"/>
<protein>
    <submittedName>
        <fullName evidence="2">Retrovirus-related pol polyprotein</fullName>
    </submittedName>
</protein>
<evidence type="ECO:0000313" key="3">
    <source>
        <dbReference type="Proteomes" id="UP000735302"/>
    </source>
</evidence>
<evidence type="ECO:0000259" key="1">
    <source>
        <dbReference type="Pfam" id="PF23055"/>
    </source>
</evidence>
<dbReference type="PANTHER" id="PTHR33327">
    <property type="entry name" value="ENDONUCLEASE"/>
    <property type="match status" value="1"/>
</dbReference>
<reference evidence="2 3" key="1">
    <citation type="journal article" date="2021" name="Elife">
        <title>Chloroplast acquisition without the gene transfer in kleptoplastic sea slugs, Plakobranchus ocellatus.</title>
        <authorList>
            <person name="Maeda T."/>
            <person name="Takahashi S."/>
            <person name="Yoshida T."/>
            <person name="Shimamura S."/>
            <person name="Takaki Y."/>
            <person name="Nagai Y."/>
            <person name="Toyoda A."/>
            <person name="Suzuki Y."/>
            <person name="Arimoto A."/>
            <person name="Ishii H."/>
            <person name="Satoh N."/>
            <person name="Nishiyama T."/>
            <person name="Hasebe M."/>
            <person name="Maruyama T."/>
            <person name="Minagawa J."/>
            <person name="Obokata J."/>
            <person name="Shigenobu S."/>
        </authorList>
    </citation>
    <scope>NUCLEOTIDE SEQUENCE [LARGE SCALE GENOMIC DNA]</scope>
</reference>
<name>A0AAV3ZLJ8_9GAST</name>
<sequence length="218" mass="24483">MSIETVALKLPTFWTTCPSAWFAQTEAQFALRGISADETKYYHVVAALDAATASRSLAVISSSPPTCKYSAIKSFLINVYGLSEAEKAAMLLDIKELGDSKPSEVMDKMLALLEDHRPCFLFRHIFLRLLPEAIRAPLANSSNNSDYRALAKEADNLYNSLTRKQPIKSHVDLSEIDSICWFHRKFGSNARRCTNPCKHFQTFKRKGNQGNGRADLQY</sequence>
<feature type="domain" description="DUF7041" evidence="1">
    <location>
        <begin position="10"/>
        <end position="91"/>
    </location>
</feature>
<keyword evidence="3" id="KW-1185">Reference proteome</keyword>
<comment type="caution">
    <text evidence="2">The sequence shown here is derived from an EMBL/GenBank/DDBJ whole genome shotgun (WGS) entry which is preliminary data.</text>
</comment>
<dbReference type="PANTHER" id="PTHR33327:SF3">
    <property type="entry name" value="RNA-DIRECTED DNA POLYMERASE"/>
    <property type="match status" value="1"/>
</dbReference>
<dbReference type="Proteomes" id="UP000735302">
    <property type="component" value="Unassembled WGS sequence"/>
</dbReference>
<dbReference type="InterPro" id="IPR055469">
    <property type="entry name" value="DUF7041"/>
</dbReference>
<gene>
    <name evidence="2" type="ORF">PoB_002250500</name>
</gene>